<organism evidence="3 4">
    <name type="scientific">Giardia muris</name>
    <dbReference type="NCBI Taxonomy" id="5742"/>
    <lineage>
        <taxon>Eukaryota</taxon>
        <taxon>Metamonada</taxon>
        <taxon>Diplomonadida</taxon>
        <taxon>Hexamitidae</taxon>
        <taxon>Giardiinae</taxon>
        <taxon>Giardia</taxon>
    </lineage>
</organism>
<feature type="region of interest" description="Disordered" evidence="2">
    <location>
        <begin position="900"/>
        <end position="923"/>
    </location>
</feature>
<feature type="repeat" description="ANK" evidence="1">
    <location>
        <begin position="1057"/>
        <end position="1081"/>
    </location>
</feature>
<feature type="compositionally biased region" description="Basic and acidic residues" evidence="2">
    <location>
        <begin position="579"/>
        <end position="593"/>
    </location>
</feature>
<dbReference type="InterPro" id="IPR036770">
    <property type="entry name" value="Ankyrin_rpt-contain_sf"/>
</dbReference>
<dbReference type="OrthoDB" id="366390at2759"/>
<keyword evidence="1" id="KW-0040">ANK repeat</keyword>
<feature type="region of interest" description="Disordered" evidence="2">
    <location>
        <begin position="242"/>
        <end position="262"/>
    </location>
</feature>
<keyword evidence="4" id="KW-1185">Reference proteome</keyword>
<dbReference type="InterPro" id="IPR011009">
    <property type="entry name" value="Kinase-like_dom_sf"/>
</dbReference>
<dbReference type="InterPro" id="IPR002110">
    <property type="entry name" value="Ankyrin_rpt"/>
</dbReference>
<evidence type="ECO:0000313" key="4">
    <source>
        <dbReference type="Proteomes" id="UP000315496"/>
    </source>
</evidence>
<gene>
    <name evidence="3" type="ORF">GMRT_12597</name>
</gene>
<dbReference type="SUPFAM" id="SSF48403">
    <property type="entry name" value="Ankyrin repeat"/>
    <property type="match status" value="2"/>
</dbReference>
<accession>A0A4Z1SU09</accession>
<dbReference type="SMART" id="SM00248">
    <property type="entry name" value="ANK"/>
    <property type="match status" value="15"/>
</dbReference>
<evidence type="ECO:0000256" key="2">
    <source>
        <dbReference type="SAM" id="MobiDB-lite"/>
    </source>
</evidence>
<comment type="caution">
    <text evidence="3">The sequence shown here is derived from an EMBL/GenBank/DDBJ whole genome shotgun (WGS) entry which is preliminary data.</text>
</comment>
<feature type="compositionally biased region" description="Basic and acidic residues" evidence="2">
    <location>
        <begin position="533"/>
        <end position="562"/>
    </location>
</feature>
<dbReference type="Pfam" id="PF12796">
    <property type="entry name" value="Ank_2"/>
    <property type="match status" value="3"/>
</dbReference>
<dbReference type="Gene3D" id="1.25.40.20">
    <property type="entry name" value="Ankyrin repeat-containing domain"/>
    <property type="match status" value="5"/>
</dbReference>
<evidence type="ECO:0000256" key="1">
    <source>
        <dbReference type="PROSITE-ProRule" id="PRU00023"/>
    </source>
</evidence>
<sequence>MSFTDLEHRVLEEDVSADVWKAVQARAELLPLLSHPNLLRCFDVIHDKNDLVIHCETASGEPLTAFLPDRKASRMVSAKSPFNKASIHQPMLSLPTPLAPLVTGEGCEDQEGEVVIEAQQDIEPQQERLEDSTPMMKSGELSAIHRKEDGVEQRSPVPQSHDLKVEQLDECNDEDTKECSKKDVIDTEEVIDPKLSDITIDQDTVQEPVEAEEEPIDLSIQEEINELESLENEIENMLSDEIPRSSTASQSQTSIEEVSAENLTTYEASDRCNSAMNQRPLSSEALTTLSLPSVPRPTTSRLVPKFELTDANFWLIASQLLSVVAYLHSPFKDIPVVDDEMKICVHSAIGPETIFYDSRLEKFQLSVPPATLIEGRPGDDLFGIFRTILALGGVEVPSRSICYEQLKRNASDLLFKDEDSSVSNTLFAGIGMMDDTTESDSPSIELSVGIGNTVSLNTSVSLSSRRGRTVIDTFQEANPNIAPQSIRFLNYLLYASSKDSSAAADLLLHPQLQAELLSKTQMSSSAVSRTKTSSHEAQSREKERTVQNGTHSEHLSSLDHLEVIANDHSSGTIEGSPNEAEKDSRSDLDRSIVGDHPVPTPMKSSRCYNTPLHLAAMEGDTDRISEELKYAKRFNEEGKTALMLCAERGFLHGVQQLIPYEAGLFTRKGVTALRLALELELYDVADLLLEAEGICTKNPYVDQLSQTDLIRAVLINDVVAVWCWRQRQGRWVDFRGMTALMHAIDSSAHLTIVKLLAPIEGGMADQGGKTALHRCAETNKLREAAIILPYEKGLRWNGRLASELAYERGYEDLFQLLFAAENEGLDIPPNDSDDRTSLMLAVLEGDELQSCLYAAQAGHRDRFGCTALMYAAALEYCGHRPTVSFTRRIVSLLSVEVGMQRSSNNDPPKFSSPSSSNLNQHEGTPFLEQGTALMAAAITNNLPMVRALQEREARLQDASGYTALMHAVIAGHCDVVRLLAEPEAGLVTHLGQTALVLAIIHERHHIAGILAPYEGIPGVESGSREQGRFTELMEHARNNNLVGVWCYNFQAGLQDPEGNTALMYAIRAGNIGIAKRLVHEGTVYTPAGITARALAEVHTDDREFIESLPAIRVVDDDGNDQLQRALISRDLDSVLMFLHLAQVGEESKKTPLMVLAELGFTEAIEAIIKLKPEQVGCTLPEYSVTKVVWTDVTALMIAASRGNGGVVSILAKTIEAKRRESAESRTALMAAAINNHIECVRLLIPYESRIHNRKGWTALMYAAAYNHEECVEALIPAEAGLQMTDGWTALMTASRNGYLRLVHWLAQKEAGLLKRRKYPALYYAAMHLQLECVRELLGVEGEYREFVLAEFQTKRLGEGGPEVQAVANLLGKLE</sequence>
<dbReference type="EMBL" id="VDLU01000002">
    <property type="protein sequence ID" value="TNJ28465.1"/>
    <property type="molecule type" value="Genomic_DNA"/>
</dbReference>
<evidence type="ECO:0000313" key="3">
    <source>
        <dbReference type="EMBL" id="TNJ28465.1"/>
    </source>
</evidence>
<dbReference type="PROSITE" id="PS50088">
    <property type="entry name" value="ANK_REPEAT"/>
    <property type="match status" value="2"/>
</dbReference>
<feature type="region of interest" description="Disordered" evidence="2">
    <location>
        <begin position="519"/>
        <end position="605"/>
    </location>
</feature>
<proteinExistence type="predicted"/>
<reference evidence="3 4" key="1">
    <citation type="submission" date="2019-05" db="EMBL/GenBank/DDBJ databases">
        <title>The compact genome of Giardia muris reveals important steps in the evolution of intestinal protozoan parasites.</title>
        <authorList>
            <person name="Xu F."/>
            <person name="Jimenez-Gonzalez A."/>
            <person name="Einarsson E."/>
            <person name="Astvaldsson A."/>
            <person name="Peirasmaki D."/>
            <person name="Eckmann L."/>
            <person name="Andersson J.O."/>
            <person name="Svard S.G."/>
            <person name="Jerlstrom-Hultqvist J."/>
        </authorList>
    </citation>
    <scope>NUCLEOTIDE SEQUENCE [LARGE SCALE GENOMIC DNA]</scope>
    <source>
        <strain evidence="3 4">Roberts-Thomson</strain>
    </source>
</reference>
<dbReference type="PROSITE" id="PS50297">
    <property type="entry name" value="ANK_REP_REGION"/>
    <property type="match status" value="1"/>
</dbReference>
<dbReference type="VEuPathDB" id="GiardiaDB:GMRT_12597"/>
<dbReference type="PANTHER" id="PTHR24120:SF4">
    <property type="entry name" value="GH07239P"/>
    <property type="match status" value="1"/>
</dbReference>
<dbReference type="PANTHER" id="PTHR24120">
    <property type="entry name" value="GH07239P"/>
    <property type="match status" value="1"/>
</dbReference>
<name>A0A4Z1SU09_GIAMU</name>
<dbReference type="Proteomes" id="UP000315496">
    <property type="component" value="Chromosome 2"/>
</dbReference>
<feature type="compositionally biased region" description="Low complexity" evidence="2">
    <location>
        <begin position="519"/>
        <end position="531"/>
    </location>
</feature>
<dbReference type="Pfam" id="PF00023">
    <property type="entry name" value="Ank"/>
    <property type="match status" value="1"/>
</dbReference>
<feature type="compositionally biased region" description="Polar residues" evidence="2">
    <location>
        <begin position="244"/>
        <end position="262"/>
    </location>
</feature>
<dbReference type="SUPFAM" id="SSF56112">
    <property type="entry name" value="Protein kinase-like (PK-like)"/>
    <property type="match status" value="1"/>
</dbReference>
<protein>
    <submittedName>
        <fullName evidence="3">Ankyrin repeat protein 1</fullName>
    </submittedName>
</protein>
<feature type="repeat" description="ANK" evidence="1">
    <location>
        <begin position="1254"/>
        <end position="1286"/>
    </location>
</feature>
<feature type="compositionally biased region" description="Polar residues" evidence="2">
    <location>
        <begin position="900"/>
        <end position="922"/>
    </location>
</feature>